<dbReference type="GO" id="GO:0006891">
    <property type="term" value="P:intra-Golgi vesicle-mediated transport"/>
    <property type="evidence" value="ECO:0007669"/>
    <property type="project" value="TreeGrafter"/>
</dbReference>
<dbReference type="AlphaFoldDB" id="A0A7J6T0Q0"/>
<keyword evidence="7" id="KW-0931">ER-Golgi transport</keyword>
<keyword evidence="7" id="KW-0479">Metal-binding</keyword>
<evidence type="ECO:0000256" key="5">
    <source>
        <dbReference type="ARBA" id="ARBA00022927"/>
    </source>
</evidence>
<reference evidence="10 11" key="1">
    <citation type="submission" date="2020-04" db="EMBL/GenBank/DDBJ databases">
        <title>Perkinsus olseni comparative genomics.</title>
        <authorList>
            <person name="Bogema D.R."/>
        </authorList>
    </citation>
    <scope>NUCLEOTIDE SEQUENCE [LARGE SCALE GENOMIC DNA]</scope>
    <source>
        <strain evidence="10">ATCC PRA-205</strain>
    </source>
</reference>
<keyword evidence="3 6" id="KW-0547">Nucleotide-binding</keyword>
<dbReference type="GO" id="GO:0046872">
    <property type="term" value="F:metal ion binding"/>
    <property type="evidence" value="ECO:0007669"/>
    <property type="project" value="UniProtKB-UniRule"/>
</dbReference>
<dbReference type="Gene3D" id="3.40.50.300">
    <property type="entry name" value="P-loop containing nucleotide triphosphate hydrolases"/>
    <property type="match status" value="1"/>
</dbReference>
<dbReference type="PANTHER" id="PTHR23078:SF3">
    <property type="entry name" value="VESICLE-FUSING ATPASE"/>
    <property type="match status" value="1"/>
</dbReference>
<keyword evidence="4 6" id="KW-0067">ATP-binding</keyword>
<dbReference type="Pfam" id="PF17862">
    <property type="entry name" value="AAA_lid_3"/>
    <property type="match status" value="1"/>
</dbReference>
<evidence type="ECO:0000256" key="7">
    <source>
        <dbReference type="RuleBase" id="RU367045"/>
    </source>
</evidence>
<dbReference type="SUPFAM" id="SSF52540">
    <property type="entry name" value="P-loop containing nucleoside triphosphate hydrolases"/>
    <property type="match status" value="1"/>
</dbReference>
<comment type="catalytic activity">
    <reaction evidence="7">
        <text>ATP + H2O = ADP + phosphate + H(+)</text>
        <dbReference type="Rhea" id="RHEA:13065"/>
        <dbReference type="ChEBI" id="CHEBI:15377"/>
        <dbReference type="ChEBI" id="CHEBI:15378"/>
        <dbReference type="ChEBI" id="CHEBI:30616"/>
        <dbReference type="ChEBI" id="CHEBI:43474"/>
        <dbReference type="ChEBI" id="CHEBI:456216"/>
        <dbReference type="EC" id="3.6.4.6"/>
    </reaction>
</comment>
<evidence type="ECO:0000256" key="3">
    <source>
        <dbReference type="ARBA" id="ARBA00022741"/>
    </source>
</evidence>
<dbReference type="PANTHER" id="PTHR23078">
    <property type="entry name" value="VESICULAR-FUSION PROTEIN NSF"/>
    <property type="match status" value="1"/>
</dbReference>
<dbReference type="InterPro" id="IPR027417">
    <property type="entry name" value="P-loop_NTPase"/>
</dbReference>
<name>A0A7J6T0Q0_PEROL</name>
<dbReference type="EC" id="3.6.4.6" evidence="7"/>
<evidence type="ECO:0000259" key="9">
    <source>
        <dbReference type="Pfam" id="PF17862"/>
    </source>
</evidence>
<dbReference type="Pfam" id="PF00004">
    <property type="entry name" value="AAA"/>
    <property type="match status" value="1"/>
</dbReference>
<dbReference type="GO" id="GO:0043001">
    <property type="term" value="P:Golgi to plasma membrane protein transport"/>
    <property type="evidence" value="ECO:0007669"/>
    <property type="project" value="TreeGrafter"/>
</dbReference>
<protein>
    <recommendedName>
        <fullName evidence="7">Vesicle-fusing ATPase</fullName>
        <ecNumber evidence="7">3.6.4.6</ecNumber>
    </recommendedName>
</protein>
<keyword evidence="2 7" id="KW-0813">Transport</keyword>
<dbReference type="InterPro" id="IPR041569">
    <property type="entry name" value="AAA_lid_3"/>
</dbReference>
<comment type="function">
    <text evidence="7">Required for vesicle-mediated transport. Catalyzes the fusion of transport vesicles within the Golgi cisternae. Is also required for transport from the endoplasmic reticulum to the Golgi stack. Seems to function as a fusion protein required for the delivery of cargo proteins to all compartments of the Golgi stack independent of vesicle origin.</text>
</comment>
<evidence type="ECO:0000259" key="8">
    <source>
        <dbReference type="Pfam" id="PF00004"/>
    </source>
</evidence>
<dbReference type="GO" id="GO:0035494">
    <property type="term" value="P:SNARE complex disassembly"/>
    <property type="evidence" value="ECO:0007669"/>
    <property type="project" value="InterPro"/>
</dbReference>
<dbReference type="PROSITE" id="PS00674">
    <property type="entry name" value="AAA"/>
    <property type="match status" value="1"/>
</dbReference>
<evidence type="ECO:0000256" key="4">
    <source>
        <dbReference type="ARBA" id="ARBA00022840"/>
    </source>
</evidence>
<evidence type="ECO:0000256" key="1">
    <source>
        <dbReference type="ARBA" id="ARBA00006914"/>
    </source>
</evidence>
<keyword evidence="7" id="KW-0378">Hydrolase</keyword>
<evidence type="ECO:0000256" key="6">
    <source>
        <dbReference type="RuleBase" id="RU003651"/>
    </source>
</evidence>
<dbReference type="GO" id="GO:0005795">
    <property type="term" value="C:Golgi stack"/>
    <property type="evidence" value="ECO:0007669"/>
    <property type="project" value="TreeGrafter"/>
</dbReference>
<evidence type="ECO:0000313" key="10">
    <source>
        <dbReference type="EMBL" id="KAF4738537.1"/>
    </source>
</evidence>
<feature type="non-terminal residue" evidence="10">
    <location>
        <position position="1"/>
    </location>
</feature>
<accession>A0A7J6T0Q0</accession>
<sequence>GTVSGGTGVNDSIVNQLLAKIDGVDSLDNILLIGMTNRLDMIDEALLRPGRLEVHVEIGLPDEEGRNEIFNIHTKQMREHGYLGSDVSIPHLANVTQNYSGAEIAGVVRSAASQ</sequence>
<keyword evidence="7" id="KW-0460">Magnesium</keyword>
<dbReference type="GO" id="GO:0016887">
    <property type="term" value="F:ATP hydrolysis activity"/>
    <property type="evidence" value="ECO:0007669"/>
    <property type="project" value="InterPro"/>
</dbReference>
<evidence type="ECO:0000313" key="11">
    <source>
        <dbReference type="Proteomes" id="UP000574390"/>
    </source>
</evidence>
<feature type="domain" description="AAA ATPase AAA+ lid" evidence="9">
    <location>
        <begin position="86"/>
        <end position="113"/>
    </location>
</feature>
<dbReference type="EMBL" id="JABANM010010930">
    <property type="protein sequence ID" value="KAF4738537.1"/>
    <property type="molecule type" value="Genomic_DNA"/>
</dbReference>
<dbReference type="Proteomes" id="UP000574390">
    <property type="component" value="Unassembled WGS sequence"/>
</dbReference>
<comment type="cofactor">
    <cofactor evidence="7">
        <name>Mg(2+)</name>
        <dbReference type="ChEBI" id="CHEBI:18420"/>
    </cofactor>
    <text evidence="7">Binds 1 Mg(2+) ion per subunit.</text>
</comment>
<dbReference type="GO" id="GO:0005524">
    <property type="term" value="F:ATP binding"/>
    <property type="evidence" value="ECO:0007669"/>
    <property type="project" value="UniProtKB-UniRule"/>
</dbReference>
<comment type="subcellular location">
    <subcellularLocation>
        <location evidence="7">Cytoplasm</location>
    </subcellularLocation>
</comment>
<dbReference type="InterPro" id="IPR003960">
    <property type="entry name" value="ATPase_AAA_CS"/>
</dbReference>
<feature type="domain" description="ATPase AAA-type core" evidence="8">
    <location>
        <begin position="6"/>
        <end position="60"/>
    </location>
</feature>
<evidence type="ECO:0000256" key="2">
    <source>
        <dbReference type="ARBA" id="ARBA00022448"/>
    </source>
</evidence>
<keyword evidence="7" id="KW-0963">Cytoplasm</keyword>
<proteinExistence type="inferred from homology"/>
<keyword evidence="5 7" id="KW-0653">Protein transport</keyword>
<dbReference type="InterPro" id="IPR003959">
    <property type="entry name" value="ATPase_AAA_core"/>
</dbReference>
<feature type="non-terminal residue" evidence="10">
    <location>
        <position position="114"/>
    </location>
</feature>
<dbReference type="Gene3D" id="1.10.8.60">
    <property type="match status" value="1"/>
</dbReference>
<gene>
    <name evidence="10" type="ORF">FOZ62_012745</name>
</gene>
<dbReference type="InterPro" id="IPR039812">
    <property type="entry name" value="Vesicle-fus_ATPase"/>
</dbReference>
<comment type="similarity">
    <text evidence="1 6">Belongs to the AAA ATPase family.</text>
</comment>
<comment type="caution">
    <text evidence="10">The sequence shown here is derived from an EMBL/GenBank/DDBJ whole genome shotgun (WGS) entry which is preliminary data.</text>
</comment>
<organism evidence="10 11">
    <name type="scientific">Perkinsus olseni</name>
    <name type="common">Perkinsus atlanticus</name>
    <dbReference type="NCBI Taxonomy" id="32597"/>
    <lineage>
        <taxon>Eukaryota</taxon>
        <taxon>Sar</taxon>
        <taxon>Alveolata</taxon>
        <taxon>Perkinsozoa</taxon>
        <taxon>Perkinsea</taxon>
        <taxon>Perkinsida</taxon>
        <taxon>Perkinsidae</taxon>
        <taxon>Perkinsus</taxon>
    </lineage>
</organism>